<keyword evidence="3" id="KW-1185">Reference proteome</keyword>
<organism evidence="2 3">
    <name type="scientific">Portunus trituberculatus</name>
    <name type="common">Swimming crab</name>
    <name type="synonym">Neptunus trituberculatus</name>
    <dbReference type="NCBI Taxonomy" id="210409"/>
    <lineage>
        <taxon>Eukaryota</taxon>
        <taxon>Metazoa</taxon>
        <taxon>Ecdysozoa</taxon>
        <taxon>Arthropoda</taxon>
        <taxon>Crustacea</taxon>
        <taxon>Multicrustacea</taxon>
        <taxon>Malacostraca</taxon>
        <taxon>Eumalacostraca</taxon>
        <taxon>Eucarida</taxon>
        <taxon>Decapoda</taxon>
        <taxon>Pleocyemata</taxon>
        <taxon>Brachyura</taxon>
        <taxon>Eubrachyura</taxon>
        <taxon>Portunoidea</taxon>
        <taxon>Portunidae</taxon>
        <taxon>Portuninae</taxon>
        <taxon>Portunus</taxon>
    </lineage>
</organism>
<evidence type="ECO:0000256" key="1">
    <source>
        <dbReference type="SAM" id="MobiDB-lite"/>
    </source>
</evidence>
<reference evidence="2 3" key="1">
    <citation type="submission" date="2019-05" db="EMBL/GenBank/DDBJ databases">
        <title>Another draft genome of Portunus trituberculatus and its Hox gene families provides insights of decapod evolution.</title>
        <authorList>
            <person name="Jeong J.-H."/>
            <person name="Song I."/>
            <person name="Kim S."/>
            <person name="Choi T."/>
            <person name="Kim D."/>
            <person name="Ryu S."/>
            <person name="Kim W."/>
        </authorList>
    </citation>
    <scope>NUCLEOTIDE SEQUENCE [LARGE SCALE GENOMIC DNA]</scope>
    <source>
        <tissue evidence="2">Muscle</tissue>
    </source>
</reference>
<accession>A0A5B7H2F0</accession>
<dbReference type="EMBL" id="VSRR010021317">
    <property type="protein sequence ID" value="MPC63825.1"/>
    <property type="molecule type" value="Genomic_DNA"/>
</dbReference>
<evidence type="ECO:0000313" key="3">
    <source>
        <dbReference type="Proteomes" id="UP000324222"/>
    </source>
</evidence>
<gene>
    <name evidence="2" type="ORF">E2C01_057931</name>
</gene>
<dbReference type="AlphaFoldDB" id="A0A5B7H2F0"/>
<name>A0A5B7H2F0_PORTR</name>
<comment type="caution">
    <text evidence="2">The sequence shown here is derived from an EMBL/GenBank/DDBJ whole genome shotgun (WGS) entry which is preliminary data.</text>
</comment>
<evidence type="ECO:0000313" key="2">
    <source>
        <dbReference type="EMBL" id="MPC63825.1"/>
    </source>
</evidence>
<dbReference type="Proteomes" id="UP000324222">
    <property type="component" value="Unassembled WGS sequence"/>
</dbReference>
<proteinExistence type="predicted"/>
<sequence length="154" mass="17368">MTGVAHHVITLADSGGGAKLSSSSITTTTTTTTTPTQPLSLSRLLIPDSALYYFVPRRSPNSLYRYFQFSSIYHHHKRLDACPTEIFPLAKQIIPHLNLYYCYHCHHNNPASILTIITTTRSYYDHHHHHHIQIVLPPSPPLQPDTITTNINTS</sequence>
<feature type="region of interest" description="Disordered" evidence="1">
    <location>
        <begin position="15"/>
        <end position="36"/>
    </location>
</feature>
<feature type="compositionally biased region" description="Low complexity" evidence="1">
    <location>
        <begin position="20"/>
        <end position="36"/>
    </location>
</feature>
<protein>
    <submittedName>
        <fullName evidence="2">Uncharacterized protein</fullName>
    </submittedName>
</protein>